<accession>A0ABD6VNT3</accession>
<reference evidence="1 2" key="1">
    <citation type="submission" date="2017-01" db="EMBL/GenBank/DDBJ databases">
        <title>Comparative Genomics of 38 Pectobacterium strains comprising three species revealed the characteristics of Pectobacterium carotovorum.</title>
        <authorList>
            <person name="Xie H."/>
            <person name="Ma Y."/>
            <person name="Li X."/>
        </authorList>
    </citation>
    <scope>NUCLEOTIDE SEQUENCE [LARGE SCALE GENOMIC DNA]</scope>
    <source>
        <strain evidence="1 2">Q142</strain>
    </source>
</reference>
<evidence type="ECO:0000313" key="1">
    <source>
        <dbReference type="EMBL" id="POE25362.1"/>
    </source>
</evidence>
<dbReference type="AlphaFoldDB" id="A0ABD6VNT3"/>
<gene>
    <name evidence="1" type="ORF">BV926_16370</name>
</gene>
<sequence length="68" mass="7764">MFFTFSIIASLEWLVTVCIKQVCGIEFRTLLNMNRKAFIKLYKVRQARSVSVGLSLGEKVSESSFKVD</sequence>
<evidence type="ECO:0008006" key="3">
    <source>
        <dbReference type="Google" id="ProtNLM"/>
    </source>
</evidence>
<dbReference type="Proteomes" id="UP000237274">
    <property type="component" value="Unassembled WGS sequence"/>
</dbReference>
<protein>
    <recommendedName>
        <fullName evidence="3">Secreted protein</fullName>
    </recommendedName>
</protein>
<proteinExistence type="predicted"/>
<organism evidence="1 2">
    <name type="scientific">Pectobacterium odoriferum</name>
    <dbReference type="NCBI Taxonomy" id="78398"/>
    <lineage>
        <taxon>Bacteria</taxon>
        <taxon>Pseudomonadati</taxon>
        <taxon>Pseudomonadota</taxon>
        <taxon>Gammaproteobacteria</taxon>
        <taxon>Enterobacterales</taxon>
        <taxon>Pectobacteriaceae</taxon>
        <taxon>Pectobacterium</taxon>
    </lineage>
</organism>
<comment type="caution">
    <text evidence="1">The sequence shown here is derived from an EMBL/GenBank/DDBJ whole genome shotgun (WGS) entry which is preliminary data.</text>
</comment>
<dbReference type="EMBL" id="MTAO01000012">
    <property type="protein sequence ID" value="POE25362.1"/>
    <property type="molecule type" value="Genomic_DNA"/>
</dbReference>
<name>A0ABD6VNT3_9GAMM</name>
<evidence type="ECO:0000313" key="2">
    <source>
        <dbReference type="Proteomes" id="UP000237274"/>
    </source>
</evidence>